<dbReference type="InterPro" id="IPR022552">
    <property type="entry name" value="UPF_Ycf55"/>
</dbReference>
<dbReference type="PANTHER" id="PTHR36807">
    <property type="entry name" value="PHOSPHOGLYCOLATE PHOSPHATASE"/>
    <property type="match status" value="1"/>
</dbReference>
<dbReference type="AlphaFoldDB" id="A0A2I4EQH9"/>
<proteinExistence type="predicted"/>
<reference evidence="2 3" key="1">
    <citation type="submission" date="2025-04" db="UniProtKB">
        <authorList>
            <consortium name="RefSeq"/>
        </authorList>
    </citation>
    <scope>IDENTIFICATION</scope>
    <source>
        <tissue evidence="2 3">Leaves</tissue>
    </source>
</reference>
<sequence>MTEYVASPSCVKLRMQRCYIKERGCMARNTHFRIAQSCKKYPHGSCQVVQPSGWKMFKLSHNFSNLKLSDCLRETSLKSTCLGSLVNTDGVTAADWIPVIDQVLLISSVLLTYIAGVTPVRKFYPNFPKNIYNDDVISEGSNSSGSAAKDNDKVDSKYALDVVKGKLLGSLNALENGHNLGYNSLGFEEHHAKQPLSVNAVAEGPRLRLLWASFQQIEEEVNKIAKYSETKMDNWMTVFAGIIQKSCHPICVAWLGKELCLNEGNPNNALASLIFEKLKGDDTVLRNIRKSGKGDLYAELLCFLSSGSLREGCCYDKNLFILHGTSILEDMVITLADGIASIFLELISVDGNFSDKMNSLGLPLCTLSTRALQKLRNEVALNQWLYQNVEAIVSMYEDRFDLCTLKSQLIEVPRNSQTENNSWWKRITLQNSETMSSQVHHTVISRVSMPVKRMKELRALRGWRYYFSLLLELSDISMPLIRAVIDKVSDAISFFLVSLIGRSLGLIYTGIRQSLRWKS</sequence>
<dbReference type="Gramene" id="Jr10_12930_p1">
    <property type="protein sequence ID" value="cds.Jr10_12930_p1"/>
    <property type="gene ID" value="Jr10_12930"/>
</dbReference>
<organism evidence="1 2">
    <name type="scientific">Juglans regia</name>
    <name type="common">English walnut</name>
    <dbReference type="NCBI Taxonomy" id="51240"/>
    <lineage>
        <taxon>Eukaryota</taxon>
        <taxon>Viridiplantae</taxon>
        <taxon>Streptophyta</taxon>
        <taxon>Embryophyta</taxon>
        <taxon>Tracheophyta</taxon>
        <taxon>Spermatophyta</taxon>
        <taxon>Magnoliopsida</taxon>
        <taxon>eudicotyledons</taxon>
        <taxon>Gunneridae</taxon>
        <taxon>Pentapetalae</taxon>
        <taxon>rosids</taxon>
        <taxon>fabids</taxon>
        <taxon>Fagales</taxon>
        <taxon>Juglandaceae</taxon>
        <taxon>Juglans</taxon>
    </lineage>
</organism>
<dbReference type="RefSeq" id="XP_018821652.1">
    <property type="nucleotide sequence ID" value="XM_018966107.2"/>
</dbReference>
<keyword evidence="1" id="KW-1185">Reference proteome</keyword>
<name>A0A2I4EQH9_JUGRE</name>
<protein>
    <submittedName>
        <fullName evidence="2 3">Uncharacterized protein LOC108991730 isoform X1</fullName>
    </submittedName>
</protein>
<dbReference type="Pfam" id="PF12452">
    <property type="entry name" value="DUF3685"/>
    <property type="match status" value="1"/>
</dbReference>
<dbReference type="GeneID" id="108991730"/>
<gene>
    <name evidence="2 3" type="primary">LOC108991730</name>
</gene>
<dbReference type="STRING" id="51240.A0A2I4EQH9"/>
<evidence type="ECO:0000313" key="3">
    <source>
        <dbReference type="RefSeq" id="XP_018821652.1"/>
    </source>
</evidence>
<dbReference type="KEGG" id="jre:108991730"/>
<accession>A0A2I4EQH9</accession>
<evidence type="ECO:0000313" key="1">
    <source>
        <dbReference type="Proteomes" id="UP000235220"/>
    </source>
</evidence>
<evidence type="ECO:0000313" key="2">
    <source>
        <dbReference type="RefSeq" id="XP_018821651.1"/>
    </source>
</evidence>
<dbReference type="RefSeq" id="XP_018821651.1">
    <property type="nucleotide sequence ID" value="XM_018966106.2"/>
</dbReference>
<dbReference type="PANTHER" id="PTHR36807:SF2">
    <property type="entry name" value="PHOSPHOGLYCOLATE PHOSPHATASE"/>
    <property type="match status" value="1"/>
</dbReference>
<dbReference type="Proteomes" id="UP000235220">
    <property type="component" value="Chromosome 10"/>
</dbReference>
<dbReference type="OrthoDB" id="2020436at2759"/>